<evidence type="ECO:0000313" key="3">
    <source>
        <dbReference type="Proteomes" id="UP001293254"/>
    </source>
</evidence>
<name>A0AAE1YS43_9LAMI</name>
<dbReference type="EMBL" id="JACGWO010000002">
    <property type="protein sequence ID" value="KAK4435157.1"/>
    <property type="molecule type" value="Genomic_DNA"/>
</dbReference>
<gene>
    <name evidence="2" type="ORF">Salat_0679000</name>
</gene>
<reference evidence="2" key="1">
    <citation type="submission" date="2020-06" db="EMBL/GenBank/DDBJ databases">
        <authorList>
            <person name="Li T."/>
            <person name="Hu X."/>
            <person name="Zhang T."/>
            <person name="Song X."/>
            <person name="Zhang H."/>
            <person name="Dai N."/>
            <person name="Sheng W."/>
            <person name="Hou X."/>
            <person name="Wei L."/>
        </authorList>
    </citation>
    <scope>NUCLEOTIDE SEQUENCE</scope>
    <source>
        <strain evidence="2">3651</strain>
        <tissue evidence="2">Leaf</tissue>
    </source>
</reference>
<comment type="caution">
    <text evidence="2">The sequence shown here is derived from an EMBL/GenBank/DDBJ whole genome shotgun (WGS) entry which is preliminary data.</text>
</comment>
<evidence type="ECO:0000256" key="1">
    <source>
        <dbReference type="SAM" id="MobiDB-lite"/>
    </source>
</evidence>
<proteinExistence type="predicted"/>
<protein>
    <submittedName>
        <fullName evidence="2">Uncharacterized protein</fullName>
    </submittedName>
</protein>
<evidence type="ECO:0000313" key="2">
    <source>
        <dbReference type="EMBL" id="KAK4435157.1"/>
    </source>
</evidence>
<accession>A0AAE1YS43</accession>
<sequence length="107" mass="11511">MTSPFTCLMNKICIQELIQEAEAVPGEGQGAQGVQAEVEGVDQGADGVQVEAKGAADDEERIEGIKTSFEGDDDSISHSNEFENEIQFEFDGVREIRQAEADVGMMG</sequence>
<organism evidence="2 3">
    <name type="scientific">Sesamum alatum</name>
    <dbReference type="NCBI Taxonomy" id="300844"/>
    <lineage>
        <taxon>Eukaryota</taxon>
        <taxon>Viridiplantae</taxon>
        <taxon>Streptophyta</taxon>
        <taxon>Embryophyta</taxon>
        <taxon>Tracheophyta</taxon>
        <taxon>Spermatophyta</taxon>
        <taxon>Magnoliopsida</taxon>
        <taxon>eudicotyledons</taxon>
        <taxon>Gunneridae</taxon>
        <taxon>Pentapetalae</taxon>
        <taxon>asterids</taxon>
        <taxon>lamiids</taxon>
        <taxon>Lamiales</taxon>
        <taxon>Pedaliaceae</taxon>
        <taxon>Sesamum</taxon>
    </lineage>
</organism>
<dbReference type="AlphaFoldDB" id="A0AAE1YS43"/>
<dbReference type="Proteomes" id="UP001293254">
    <property type="component" value="Unassembled WGS sequence"/>
</dbReference>
<reference evidence="2" key="2">
    <citation type="journal article" date="2024" name="Plant">
        <title>Genomic evolution and insights into agronomic trait innovations of Sesamum species.</title>
        <authorList>
            <person name="Miao H."/>
            <person name="Wang L."/>
            <person name="Qu L."/>
            <person name="Liu H."/>
            <person name="Sun Y."/>
            <person name="Le M."/>
            <person name="Wang Q."/>
            <person name="Wei S."/>
            <person name="Zheng Y."/>
            <person name="Lin W."/>
            <person name="Duan Y."/>
            <person name="Cao H."/>
            <person name="Xiong S."/>
            <person name="Wang X."/>
            <person name="Wei L."/>
            <person name="Li C."/>
            <person name="Ma Q."/>
            <person name="Ju M."/>
            <person name="Zhao R."/>
            <person name="Li G."/>
            <person name="Mu C."/>
            <person name="Tian Q."/>
            <person name="Mei H."/>
            <person name="Zhang T."/>
            <person name="Gao T."/>
            <person name="Zhang H."/>
        </authorList>
    </citation>
    <scope>NUCLEOTIDE SEQUENCE</scope>
    <source>
        <strain evidence="2">3651</strain>
    </source>
</reference>
<keyword evidence="3" id="KW-1185">Reference proteome</keyword>
<feature type="region of interest" description="Disordered" evidence="1">
    <location>
        <begin position="51"/>
        <end position="77"/>
    </location>
</feature>